<dbReference type="SUPFAM" id="SSF63446">
    <property type="entry name" value="Type I dockerin domain"/>
    <property type="match status" value="1"/>
</dbReference>
<accession>A0A0F9IR24</accession>
<gene>
    <name evidence="1" type="ORF">LCGC14_1548560</name>
</gene>
<comment type="caution">
    <text evidence="1">The sequence shown here is derived from an EMBL/GenBank/DDBJ whole genome shotgun (WGS) entry which is preliminary data.</text>
</comment>
<protein>
    <submittedName>
        <fullName evidence="1">Uncharacterized protein</fullName>
    </submittedName>
</protein>
<dbReference type="Pfam" id="PF11175">
    <property type="entry name" value="DUF2961"/>
    <property type="match status" value="1"/>
</dbReference>
<dbReference type="GO" id="GO:0000272">
    <property type="term" value="P:polysaccharide catabolic process"/>
    <property type="evidence" value="ECO:0007669"/>
    <property type="project" value="InterPro"/>
</dbReference>
<dbReference type="Gene3D" id="2.60.120.1390">
    <property type="match status" value="3"/>
</dbReference>
<dbReference type="InterPro" id="IPR036439">
    <property type="entry name" value="Dockerin_dom_sf"/>
</dbReference>
<proteinExistence type="predicted"/>
<organism evidence="1">
    <name type="scientific">marine sediment metagenome</name>
    <dbReference type="NCBI Taxonomy" id="412755"/>
    <lineage>
        <taxon>unclassified sequences</taxon>
        <taxon>metagenomes</taxon>
        <taxon>ecological metagenomes</taxon>
    </lineage>
</organism>
<reference evidence="1" key="1">
    <citation type="journal article" date="2015" name="Nature">
        <title>Complex archaea that bridge the gap between prokaryotes and eukaryotes.</title>
        <authorList>
            <person name="Spang A."/>
            <person name="Saw J.H."/>
            <person name="Jorgensen S.L."/>
            <person name="Zaremba-Niedzwiedzka K."/>
            <person name="Martijn J."/>
            <person name="Lind A.E."/>
            <person name="van Eijk R."/>
            <person name="Schleper C."/>
            <person name="Guy L."/>
            <person name="Ettema T.J."/>
        </authorList>
    </citation>
    <scope>NUCLEOTIDE SEQUENCE</scope>
</reference>
<name>A0A0F9IR24_9ZZZZ</name>
<dbReference type="Gene3D" id="1.10.1330.10">
    <property type="entry name" value="Dockerin domain"/>
    <property type="match status" value="1"/>
</dbReference>
<dbReference type="AlphaFoldDB" id="A0A0F9IR24"/>
<dbReference type="InterPro" id="IPR021345">
    <property type="entry name" value="DUF2961"/>
</dbReference>
<evidence type="ECO:0000313" key="1">
    <source>
        <dbReference type="EMBL" id="KKM59101.1"/>
    </source>
</evidence>
<sequence length="609" mass="64844">MTVGTRKVYLAGGLLVVLSWAAQGAEITGYEPLSDWADLPRAKTDVRAGMASSYDPLGGNLDFNYYQWPEGHRTDDTPTIVTEIQGPGVITRFWMPHAAANAGFPVKISIDGVLLIDTNSDSLLGGSYGYMNGPLVQTLIGGQVSYEPIPFASTLKIESYNYAAGGWAKTHHYYQYGYRLLGPGQTVASYTGTLSPAQQADRATAVSIINNAGSNPAAADPSAIVLSQPAQSIPPGGTLALADLTGNGRIRRLNLKMAGATDAQLDGLTLRVRYDGQGSSAIDVPVAHFFGAGHERTAYKSVPLGTDGPDGFYSYWPMPFRGGVTVELVNQTASAIGIDSAAVEYVRGGVSNGDGYLHAAFNEGTLAGSGESGRYHQLLAASGAGHYVGNLLYLQRAGTNRNILEGDDVIIVDGREDRTLYGTGAEDAYNGGYYYDHVLVQSEDPPESGIGPFHGLLHMDDADFGDDFVRTDQYRWLIADAVGFTEGIQVRMEHYRNGTDALFGSTAFYYLIPDAAVAGDANFDGVVNITDLGIVASNWQAIGTYWTDGDFSENGVVNITDLGALASNWQHGVGGSIQTVPEPAVTWLVVFGVGMLAGIRRGRWTRRGG</sequence>
<dbReference type="EMBL" id="LAZR01011803">
    <property type="protein sequence ID" value="KKM59101.1"/>
    <property type="molecule type" value="Genomic_DNA"/>
</dbReference>